<gene>
    <name evidence="1" type="ORF">EJV47_22930</name>
</gene>
<accession>A0A3S0H301</accession>
<dbReference type="Gene3D" id="1.20.120.330">
    <property type="entry name" value="Nucleotidyltransferases domain 2"/>
    <property type="match status" value="1"/>
</dbReference>
<organism evidence="1 2">
    <name type="scientific">Hymenobacter gummosus</name>
    <dbReference type="NCBI Taxonomy" id="1776032"/>
    <lineage>
        <taxon>Bacteria</taxon>
        <taxon>Pseudomonadati</taxon>
        <taxon>Bacteroidota</taxon>
        <taxon>Cytophagia</taxon>
        <taxon>Cytophagales</taxon>
        <taxon>Hymenobacteraceae</taxon>
        <taxon>Hymenobacter</taxon>
    </lineage>
</organism>
<proteinExistence type="predicted"/>
<sequence>MEDPEVLWEQDGLVSAVLRATPARFPEPERQWIEDRFWIWVHYAATKLGRGELLEVVSFLDFLRSTVLGPLLARRQGRPARGVRKLEQLLPPAELAALRATVAPAEPAACAAALRQAIAMYRSLRAAAPAPGFVAKTLVETRATAYLEAVIAAAVRPDSPLPAGTDNPARQA</sequence>
<reference evidence="1 2" key="1">
    <citation type="submission" date="2018-12" db="EMBL/GenBank/DDBJ databases">
        <title>Hymenobacter gummosus sp. nov., isolated from a spring.</title>
        <authorList>
            <person name="Nie L."/>
        </authorList>
    </citation>
    <scope>NUCLEOTIDE SEQUENCE [LARGE SCALE GENOMIC DNA]</scope>
    <source>
        <strain evidence="1 2">KCTC 52166</strain>
    </source>
</reference>
<evidence type="ECO:0000313" key="2">
    <source>
        <dbReference type="Proteomes" id="UP000282184"/>
    </source>
</evidence>
<dbReference type="EMBL" id="RXOF01000017">
    <property type="protein sequence ID" value="RTQ46016.1"/>
    <property type="molecule type" value="Genomic_DNA"/>
</dbReference>
<dbReference type="AlphaFoldDB" id="A0A3S0H301"/>
<dbReference type="Proteomes" id="UP000282184">
    <property type="component" value="Unassembled WGS sequence"/>
</dbReference>
<evidence type="ECO:0000313" key="1">
    <source>
        <dbReference type="EMBL" id="RTQ46016.1"/>
    </source>
</evidence>
<comment type="caution">
    <text evidence="1">The sequence shown here is derived from an EMBL/GenBank/DDBJ whole genome shotgun (WGS) entry which is preliminary data.</text>
</comment>
<name>A0A3S0H301_9BACT</name>
<protein>
    <submittedName>
        <fullName evidence="1">Uncharacterized protein</fullName>
    </submittedName>
</protein>
<keyword evidence="2" id="KW-1185">Reference proteome</keyword>
<dbReference type="RefSeq" id="WP_126695552.1">
    <property type="nucleotide sequence ID" value="NZ_RXOF01000017.1"/>
</dbReference>
<dbReference type="OrthoDB" id="7375008at2"/>